<gene>
    <name evidence="19" type="ORF">BCR39DRAFT_561821</name>
</gene>
<dbReference type="FunFam" id="3.40.50.80:FF:000018">
    <property type="entry name" value="NADPH--cytochrome P450 reductase"/>
    <property type="match status" value="1"/>
</dbReference>
<keyword evidence="9" id="KW-0444">Lipid biosynthesis</keyword>
<dbReference type="PRINTS" id="PR00371">
    <property type="entry name" value="FPNCR"/>
</dbReference>
<evidence type="ECO:0000256" key="11">
    <source>
        <dbReference type="ARBA" id="ARBA00023002"/>
    </source>
</evidence>
<dbReference type="SUPFAM" id="SSF63380">
    <property type="entry name" value="Riboflavin synthase domain-like"/>
    <property type="match status" value="1"/>
</dbReference>
<sequence length="726" mass="81267">MFIEELERSKTLFGAVCVLVFLVCQTIYRARPNKPSTGDVKSAASISLGTSVERDFVERLSESKKRCICFYSSQTGTARRFAGSLARELKDRCQIPSMLANVADYDFVHLDRLSKDSIVAFVIATYGDGEPTDSGREFYDFLNDTDVRFSMGGQSLPNLRYMIFGCGNSSYEHFNKAAHDIDQRLQELGAIRTGTLGLGDDDHSLEEDYIEWKDATCDVVVASHPVPVENVSLDTLDFRIVIPPDEPPVTFHGELSWGKTGTEEVHEPFPAPVIRSIELFEDPSDRSCVHTELDIGESGMSYQPGDHVGIWPCNPDLEVERMLLILGFGVGNKRHTILDIEALDPTLADVPFPTPTTLIAIFRHYLDISSIPSRQLVAKLAHHAPSESAAAHLRRLGSDRTAFNSDVVIPCMRLAEILMCAAGDDLSLAPSPCTVTTWPKVSIETLISMIPRLQPRYYSISSSPRLYPNHVHITSVVVREAAGRSIFDTRTRYMYGLGTNFLLQIKHALGKEMCLSVEDALPSPRYDLEGPRSKYLNNGVYSIPMQIRHSTFRLPQNPRIPVIMIGPGTGVAPFRGFVQDRVAMANSTRAAGRSLENWAEMHLFYGCRKSDEDFLYKNEWPGYAEALEGRFHMHCAFSREAPLKPDGGRVYVQDLLWMERKEISRLILEQNAFIYVCGDAKSMSKAVELVLTQMLAEARGGSAEIEGRKELKVLKDRRRLLLDVWA</sequence>
<dbReference type="PANTHER" id="PTHR19384">
    <property type="entry name" value="NITRIC OXIDE SYNTHASE-RELATED"/>
    <property type="match status" value="1"/>
</dbReference>
<dbReference type="FunCoup" id="A0A1Y2AMM0">
    <property type="interactions" value="450"/>
</dbReference>
<feature type="domain" description="FAD-binding FR-type" evidence="18">
    <location>
        <begin position="266"/>
        <end position="538"/>
    </location>
</feature>
<evidence type="ECO:0000256" key="3">
    <source>
        <dbReference type="ARBA" id="ARBA00022630"/>
    </source>
</evidence>
<keyword evidence="9" id="KW-0752">Steroid biosynthesis</keyword>
<comment type="caution">
    <text evidence="19">The sequence shown here is derived from an EMBL/GenBank/DDBJ whole genome shotgun (WGS) entry which is preliminary data.</text>
</comment>
<keyword evidence="13" id="KW-0472">Membrane</keyword>
<protein>
    <recommendedName>
        <fullName evidence="16">NADPH--hemoprotein reductase</fullName>
        <ecNumber evidence="16">1.6.2.4</ecNumber>
    </recommendedName>
</protein>
<dbReference type="GO" id="GO:0016126">
    <property type="term" value="P:sterol biosynthetic process"/>
    <property type="evidence" value="ECO:0007669"/>
    <property type="project" value="UniProtKB-KW"/>
</dbReference>
<proteinExistence type="predicted"/>
<keyword evidence="3" id="KW-0285">Flavoprotein</keyword>
<keyword evidence="7" id="KW-0274">FAD</keyword>
<dbReference type="GO" id="GO:0005829">
    <property type="term" value="C:cytosol"/>
    <property type="evidence" value="ECO:0007669"/>
    <property type="project" value="TreeGrafter"/>
</dbReference>
<dbReference type="InParanoid" id="A0A1Y2AMM0"/>
<accession>A0A1Y2AMM0</accession>
<dbReference type="Gene3D" id="2.40.30.10">
    <property type="entry name" value="Translation factors"/>
    <property type="match status" value="1"/>
</dbReference>
<dbReference type="GO" id="GO:0003958">
    <property type="term" value="F:NADPH-hemoprotein reductase activity"/>
    <property type="evidence" value="ECO:0007669"/>
    <property type="project" value="UniProtKB-EC"/>
</dbReference>
<dbReference type="InterPro" id="IPR023208">
    <property type="entry name" value="P450R"/>
</dbReference>
<dbReference type="GO" id="GO:0010181">
    <property type="term" value="F:FMN binding"/>
    <property type="evidence" value="ECO:0007669"/>
    <property type="project" value="InterPro"/>
</dbReference>
<dbReference type="SUPFAM" id="SSF52343">
    <property type="entry name" value="Ferredoxin reductase-like, C-terminal NADP-linked domain"/>
    <property type="match status" value="1"/>
</dbReference>
<reference evidence="19 20" key="1">
    <citation type="submission" date="2016-07" db="EMBL/GenBank/DDBJ databases">
        <title>Pervasive Adenine N6-methylation of Active Genes in Fungi.</title>
        <authorList>
            <consortium name="DOE Joint Genome Institute"/>
            <person name="Mondo S.J."/>
            <person name="Dannebaum R.O."/>
            <person name="Kuo R.C."/>
            <person name="Labutti K."/>
            <person name="Haridas S."/>
            <person name="Kuo A."/>
            <person name="Salamov A."/>
            <person name="Ahrendt S.R."/>
            <person name="Lipzen A."/>
            <person name="Sullivan W."/>
            <person name="Andreopoulos W.B."/>
            <person name="Clum A."/>
            <person name="Lindquist E."/>
            <person name="Daum C."/>
            <person name="Ramamoorthy G.K."/>
            <person name="Gryganskyi A."/>
            <person name="Culley D."/>
            <person name="Magnuson J.K."/>
            <person name="James T.Y."/>
            <person name="O'Malley M.A."/>
            <person name="Stajich J.E."/>
            <person name="Spatafora J.W."/>
            <person name="Visel A."/>
            <person name="Grigoriev I.V."/>
        </authorList>
    </citation>
    <scope>NUCLEOTIDE SEQUENCE [LARGE SCALE GENOMIC DNA]</scope>
    <source>
        <strain evidence="19 20">68-887.2</strain>
    </source>
</reference>
<dbReference type="GO" id="GO:0050660">
    <property type="term" value="F:flavin adenine dinucleotide binding"/>
    <property type="evidence" value="ECO:0007669"/>
    <property type="project" value="TreeGrafter"/>
</dbReference>
<evidence type="ECO:0000256" key="7">
    <source>
        <dbReference type="ARBA" id="ARBA00022827"/>
    </source>
</evidence>
<dbReference type="Gene3D" id="3.40.50.360">
    <property type="match status" value="1"/>
</dbReference>
<dbReference type="InterPro" id="IPR029039">
    <property type="entry name" value="Flavoprotein-like_sf"/>
</dbReference>
<keyword evidence="8" id="KW-0521">NADP</keyword>
<comment type="cofactor">
    <cofactor evidence="1">
        <name>FMN</name>
        <dbReference type="ChEBI" id="CHEBI:58210"/>
    </cofactor>
</comment>
<dbReference type="InterPro" id="IPR039261">
    <property type="entry name" value="FNR_nucleotide-bd"/>
</dbReference>
<dbReference type="InterPro" id="IPR001094">
    <property type="entry name" value="Flavdoxin-like"/>
</dbReference>
<evidence type="ECO:0000313" key="19">
    <source>
        <dbReference type="EMBL" id="ORY23823.1"/>
    </source>
</evidence>
<evidence type="ECO:0000259" key="17">
    <source>
        <dbReference type="PROSITE" id="PS50902"/>
    </source>
</evidence>
<keyword evidence="10" id="KW-1133">Transmembrane helix</keyword>
<dbReference type="PANTHER" id="PTHR19384:SF17">
    <property type="entry name" value="NADPH--CYTOCHROME P450 REDUCTASE"/>
    <property type="match status" value="1"/>
</dbReference>
<dbReference type="Proteomes" id="UP000193986">
    <property type="component" value="Unassembled WGS sequence"/>
</dbReference>
<evidence type="ECO:0000256" key="4">
    <source>
        <dbReference type="ARBA" id="ARBA00022643"/>
    </source>
</evidence>
<dbReference type="InterPro" id="IPR008254">
    <property type="entry name" value="Flavodoxin/NO_synth"/>
</dbReference>
<dbReference type="PROSITE" id="PS51384">
    <property type="entry name" value="FAD_FR"/>
    <property type="match status" value="1"/>
</dbReference>
<dbReference type="AlphaFoldDB" id="A0A1Y2AMM0"/>
<evidence type="ECO:0000256" key="10">
    <source>
        <dbReference type="ARBA" id="ARBA00022989"/>
    </source>
</evidence>
<keyword evidence="12" id="KW-0756">Sterol biosynthesis</keyword>
<keyword evidence="11" id="KW-0560">Oxidoreductase</keyword>
<dbReference type="Pfam" id="PF00175">
    <property type="entry name" value="NAD_binding_1"/>
    <property type="match status" value="1"/>
</dbReference>
<dbReference type="Gene3D" id="3.40.50.80">
    <property type="entry name" value="Nucleotide-binding domain of ferredoxin-NADP reductase (FNR) module"/>
    <property type="match status" value="1"/>
</dbReference>
<keyword evidence="4" id="KW-0288">FMN</keyword>
<dbReference type="InterPro" id="IPR023173">
    <property type="entry name" value="NADPH_Cyt_P450_Rdtase_alpha"/>
</dbReference>
<keyword evidence="14" id="KW-1207">Sterol metabolism</keyword>
<evidence type="ECO:0000256" key="9">
    <source>
        <dbReference type="ARBA" id="ARBA00022955"/>
    </source>
</evidence>
<evidence type="ECO:0000256" key="14">
    <source>
        <dbReference type="ARBA" id="ARBA00023166"/>
    </source>
</evidence>
<dbReference type="InterPro" id="IPR001709">
    <property type="entry name" value="Flavoprot_Pyr_Nucl_cyt_Rdtase"/>
</dbReference>
<keyword evidence="15" id="KW-0753">Steroid metabolism</keyword>
<keyword evidence="5" id="KW-0812">Transmembrane</keyword>
<keyword evidence="9" id="KW-0443">Lipid metabolism</keyword>
<dbReference type="InterPro" id="IPR001433">
    <property type="entry name" value="OxRdtase_FAD/NAD-bd"/>
</dbReference>
<name>A0A1Y2AMM0_9TREE</name>
<evidence type="ECO:0000256" key="1">
    <source>
        <dbReference type="ARBA" id="ARBA00001917"/>
    </source>
</evidence>
<keyword evidence="20" id="KW-1185">Reference proteome</keyword>
<dbReference type="PIRSF" id="PIRSF000208">
    <property type="entry name" value="P450R"/>
    <property type="match status" value="1"/>
</dbReference>
<dbReference type="PRINTS" id="PR00369">
    <property type="entry name" value="FLAVODOXIN"/>
</dbReference>
<evidence type="ECO:0000256" key="13">
    <source>
        <dbReference type="ARBA" id="ARBA00023136"/>
    </source>
</evidence>
<dbReference type="EMBL" id="MCFC01000075">
    <property type="protein sequence ID" value="ORY23823.1"/>
    <property type="molecule type" value="Genomic_DNA"/>
</dbReference>
<dbReference type="SUPFAM" id="SSF52218">
    <property type="entry name" value="Flavoproteins"/>
    <property type="match status" value="1"/>
</dbReference>
<dbReference type="EC" id="1.6.2.4" evidence="16"/>
<evidence type="ECO:0000256" key="5">
    <source>
        <dbReference type="ARBA" id="ARBA00022692"/>
    </source>
</evidence>
<evidence type="ECO:0000259" key="18">
    <source>
        <dbReference type="PROSITE" id="PS51384"/>
    </source>
</evidence>
<dbReference type="InterPro" id="IPR017938">
    <property type="entry name" value="Riboflavin_synthase-like_b-brl"/>
</dbReference>
<evidence type="ECO:0000256" key="15">
    <source>
        <dbReference type="ARBA" id="ARBA00023221"/>
    </source>
</evidence>
<evidence type="ECO:0000256" key="12">
    <source>
        <dbReference type="ARBA" id="ARBA00023011"/>
    </source>
</evidence>
<feature type="domain" description="Flavodoxin-like" evidence="17">
    <location>
        <begin position="67"/>
        <end position="217"/>
    </location>
</feature>
<dbReference type="InterPro" id="IPR017927">
    <property type="entry name" value="FAD-bd_FR_type"/>
</dbReference>
<evidence type="ECO:0000256" key="8">
    <source>
        <dbReference type="ARBA" id="ARBA00022857"/>
    </source>
</evidence>
<organism evidence="19 20">
    <name type="scientific">Naematelia encephala</name>
    <dbReference type="NCBI Taxonomy" id="71784"/>
    <lineage>
        <taxon>Eukaryota</taxon>
        <taxon>Fungi</taxon>
        <taxon>Dikarya</taxon>
        <taxon>Basidiomycota</taxon>
        <taxon>Agaricomycotina</taxon>
        <taxon>Tremellomycetes</taxon>
        <taxon>Tremellales</taxon>
        <taxon>Naemateliaceae</taxon>
        <taxon>Naematelia</taxon>
    </lineage>
</organism>
<comment type="cofactor">
    <cofactor evidence="2">
        <name>FAD</name>
        <dbReference type="ChEBI" id="CHEBI:57692"/>
    </cofactor>
</comment>
<dbReference type="STRING" id="71784.A0A1Y2AMM0"/>
<keyword evidence="6" id="KW-0256">Endoplasmic reticulum</keyword>
<dbReference type="Pfam" id="PF00258">
    <property type="entry name" value="Flavodoxin_1"/>
    <property type="match status" value="1"/>
</dbReference>
<dbReference type="OrthoDB" id="1856718at2759"/>
<evidence type="ECO:0000313" key="20">
    <source>
        <dbReference type="Proteomes" id="UP000193986"/>
    </source>
</evidence>
<evidence type="ECO:0000256" key="2">
    <source>
        <dbReference type="ARBA" id="ARBA00001974"/>
    </source>
</evidence>
<dbReference type="Pfam" id="PF00667">
    <property type="entry name" value="FAD_binding_1"/>
    <property type="match status" value="1"/>
</dbReference>
<dbReference type="PROSITE" id="PS50902">
    <property type="entry name" value="FLAVODOXIN_LIKE"/>
    <property type="match status" value="1"/>
</dbReference>
<evidence type="ECO:0000256" key="6">
    <source>
        <dbReference type="ARBA" id="ARBA00022824"/>
    </source>
</evidence>
<evidence type="ECO:0000256" key="16">
    <source>
        <dbReference type="ARBA" id="ARBA00023797"/>
    </source>
</evidence>
<dbReference type="Gene3D" id="1.20.990.10">
    <property type="entry name" value="NADPH-cytochrome p450 Reductase, Chain A, domain 3"/>
    <property type="match status" value="1"/>
</dbReference>
<dbReference type="InterPro" id="IPR003097">
    <property type="entry name" value="CysJ-like_FAD-binding"/>
</dbReference>